<keyword evidence="6 13" id="KW-1133">Transmembrane helix</keyword>
<evidence type="ECO:0000313" key="14">
    <source>
        <dbReference type="EMBL" id="RZF40466.1"/>
    </source>
</evidence>
<keyword evidence="10 12" id="KW-0739">Sodium transport</keyword>
<evidence type="ECO:0000256" key="4">
    <source>
        <dbReference type="ARBA" id="ARBA00022461"/>
    </source>
</evidence>
<comment type="caution">
    <text evidence="14">The sequence shown here is derived from an EMBL/GenBank/DDBJ whole genome shotgun (WGS) entry which is preliminary data.</text>
</comment>
<evidence type="ECO:0000256" key="12">
    <source>
        <dbReference type="RuleBase" id="RU000679"/>
    </source>
</evidence>
<accession>A0A482X4D9</accession>
<sequence length="889" mass="101813">MNQEVLMRVRELQPAKHMKKNQERKQRKGRKSVPRVLKNLALTYLQKSSIHGLKNLVNPNHNFYERLFLASVIIFCFLLACKNIVSCYYTYQQASQVSTLKSDKLDISNVPYPGVAVCNINPIKKSALVRMANRMKDDANLSFNDTYNALIYLNQVHLMGHVPRKQKERLNYILVKNGQSHNVTRLISELSHRCDDMLKSCFFDQIQIACKNLFMEAVVPGGHMCCVSKNSIIASDSIEAPIWKTSTSGESTGISINLELEIEEYLLPVERELPIQAAEVMIYDPRSHPVRMGLGVTSFLAGYKDITLISINPSVENNVNWDPRDSVGFPIRPIMAGPENAGGSREEKKEKYLEIKINRFIYFVLATGKDSTEQHDILEECDCPPACESIWYQSRSSTLIQDRFRLFSVSVILFCLILAYISMWSSYVTYKEGVQITIMTKDSLHLSSIPFPGIAVCNINAIKRSALVKMAHQMKDKAHMTFNETFQILSNLKNEFGLRYTPSKERELLKYVLEQNGQSNNLSGLLTELSHSCDDMLKEGCLFNSKIVPCKDLFMQSFLSWGRSCCVTKNSMISTHASGTDRPIWYLNASSMRHGLFVNLDLETEEYMSQPTILGPTFFGAEVIIFDARSHPTETSFGSSFHIASYGEVTLIQIDPEVENNTYSTGDYGSVCRRDIPLATDFNGVDSQIMLPYSFSECLFQCIINEMQFPQCQCYIYMHKVHGGRRECSLDGWECLFRNLDRRLRDVNYEYGFEEYILDQCKCLPACESILYKSTSSSLISNSQFRETNETHISIYYDKEFANLYERKPFYTFEQLLVQFIGLCSLFFGGSIVSIVELIYFITLRLLCELYTNQKPKKDEELKRLDMEEICEGTKEGKIYWNEILANID</sequence>
<dbReference type="Gene3D" id="2.60.470.10">
    <property type="entry name" value="Acid-sensing ion channels like domains"/>
    <property type="match status" value="1"/>
</dbReference>
<dbReference type="PANTHER" id="PTHR11690">
    <property type="entry name" value="AMILORIDE-SENSITIVE SODIUM CHANNEL-RELATED"/>
    <property type="match status" value="1"/>
</dbReference>
<dbReference type="PRINTS" id="PR01078">
    <property type="entry name" value="AMINACHANNEL"/>
</dbReference>
<evidence type="ECO:0000256" key="2">
    <source>
        <dbReference type="ARBA" id="ARBA00007193"/>
    </source>
</evidence>
<dbReference type="Proteomes" id="UP000291343">
    <property type="component" value="Unassembled WGS sequence"/>
</dbReference>
<feature type="transmembrane region" description="Helical" evidence="13">
    <location>
        <begin position="816"/>
        <end position="842"/>
    </location>
</feature>
<dbReference type="AlphaFoldDB" id="A0A482X4D9"/>
<evidence type="ECO:0000256" key="9">
    <source>
        <dbReference type="ARBA" id="ARBA00023136"/>
    </source>
</evidence>
<evidence type="ECO:0000256" key="1">
    <source>
        <dbReference type="ARBA" id="ARBA00004141"/>
    </source>
</evidence>
<dbReference type="EMBL" id="QKKF02018223">
    <property type="protein sequence ID" value="RZF40466.1"/>
    <property type="molecule type" value="Genomic_DNA"/>
</dbReference>
<evidence type="ECO:0000256" key="5">
    <source>
        <dbReference type="ARBA" id="ARBA00022692"/>
    </source>
</evidence>
<evidence type="ECO:0000256" key="7">
    <source>
        <dbReference type="ARBA" id="ARBA00023053"/>
    </source>
</evidence>
<dbReference type="Pfam" id="PF00858">
    <property type="entry name" value="ASC"/>
    <property type="match status" value="2"/>
</dbReference>
<dbReference type="OrthoDB" id="6819496at2759"/>
<keyword evidence="3 12" id="KW-0813">Transport</keyword>
<dbReference type="InParanoid" id="A0A482X4D9"/>
<evidence type="ECO:0000256" key="13">
    <source>
        <dbReference type="SAM" id="Phobius"/>
    </source>
</evidence>
<keyword evidence="15" id="KW-1185">Reference proteome</keyword>
<feature type="transmembrane region" description="Helical" evidence="13">
    <location>
        <begin position="67"/>
        <end position="91"/>
    </location>
</feature>
<keyword evidence="9 13" id="KW-0472">Membrane</keyword>
<protein>
    <recommendedName>
        <fullName evidence="16">Sodium channel protein Nach</fullName>
    </recommendedName>
</protein>
<gene>
    <name evidence="14" type="ORF">LSTR_LSTR000345</name>
</gene>
<evidence type="ECO:0000256" key="10">
    <source>
        <dbReference type="ARBA" id="ARBA00023201"/>
    </source>
</evidence>
<organism evidence="14 15">
    <name type="scientific">Laodelphax striatellus</name>
    <name type="common">Small brown planthopper</name>
    <name type="synonym">Delphax striatella</name>
    <dbReference type="NCBI Taxonomy" id="195883"/>
    <lineage>
        <taxon>Eukaryota</taxon>
        <taxon>Metazoa</taxon>
        <taxon>Ecdysozoa</taxon>
        <taxon>Arthropoda</taxon>
        <taxon>Hexapoda</taxon>
        <taxon>Insecta</taxon>
        <taxon>Pterygota</taxon>
        <taxon>Neoptera</taxon>
        <taxon>Paraneoptera</taxon>
        <taxon>Hemiptera</taxon>
        <taxon>Auchenorrhyncha</taxon>
        <taxon>Fulgoroidea</taxon>
        <taxon>Delphacidae</taxon>
        <taxon>Criomorphinae</taxon>
        <taxon>Laodelphax</taxon>
    </lineage>
</organism>
<evidence type="ECO:0008006" key="16">
    <source>
        <dbReference type="Google" id="ProtNLM"/>
    </source>
</evidence>
<reference evidence="14 15" key="1">
    <citation type="journal article" date="2017" name="Gigascience">
        <title>Genome sequence of the small brown planthopper, Laodelphax striatellus.</title>
        <authorList>
            <person name="Zhu J."/>
            <person name="Jiang F."/>
            <person name="Wang X."/>
            <person name="Yang P."/>
            <person name="Bao Y."/>
            <person name="Zhao W."/>
            <person name="Wang W."/>
            <person name="Lu H."/>
            <person name="Wang Q."/>
            <person name="Cui N."/>
            <person name="Li J."/>
            <person name="Chen X."/>
            <person name="Luo L."/>
            <person name="Yu J."/>
            <person name="Kang L."/>
            <person name="Cui F."/>
        </authorList>
    </citation>
    <scope>NUCLEOTIDE SEQUENCE [LARGE SCALE GENOMIC DNA]</scope>
    <source>
        <strain evidence="14">Lst14</strain>
    </source>
</reference>
<name>A0A482X4D9_LAOST</name>
<proteinExistence type="inferred from homology"/>
<evidence type="ECO:0000256" key="3">
    <source>
        <dbReference type="ARBA" id="ARBA00022448"/>
    </source>
</evidence>
<keyword evidence="8 12" id="KW-0406">Ion transport</keyword>
<dbReference type="PANTHER" id="PTHR11690:SF300">
    <property type="entry name" value="PICKPOCKET PROTEIN 19"/>
    <property type="match status" value="1"/>
</dbReference>
<keyword evidence="5 12" id="KW-0812">Transmembrane</keyword>
<keyword evidence="4 12" id="KW-0894">Sodium channel</keyword>
<comment type="similarity">
    <text evidence="2 12">Belongs to the amiloride-sensitive sodium channel (TC 1.A.6) family.</text>
</comment>
<evidence type="ECO:0000256" key="11">
    <source>
        <dbReference type="ARBA" id="ARBA00023303"/>
    </source>
</evidence>
<dbReference type="GO" id="GO:0005886">
    <property type="term" value="C:plasma membrane"/>
    <property type="evidence" value="ECO:0007669"/>
    <property type="project" value="TreeGrafter"/>
</dbReference>
<feature type="transmembrane region" description="Helical" evidence="13">
    <location>
        <begin position="404"/>
        <end position="424"/>
    </location>
</feature>
<evidence type="ECO:0000256" key="8">
    <source>
        <dbReference type="ARBA" id="ARBA00023065"/>
    </source>
</evidence>
<evidence type="ECO:0000256" key="6">
    <source>
        <dbReference type="ARBA" id="ARBA00022989"/>
    </source>
</evidence>
<dbReference type="InterPro" id="IPR001873">
    <property type="entry name" value="ENaC"/>
</dbReference>
<comment type="subcellular location">
    <subcellularLocation>
        <location evidence="1">Membrane</location>
        <topology evidence="1">Multi-pass membrane protein</topology>
    </subcellularLocation>
</comment>
<dbReference type="Gene3D" id="1.10.287.770">
    <property type="entry name" value="YojJ-like"/>
    <property type="match status" value="1"/>
</dbReference>
<keyword evidence="7" id="KW-0915">Sodium</keyword>
<evidence type="ECO:0000313" key="15">
    <source>
        <dbReference type="Proteomes" id="UP000291343"/>
    </source>
</evidence>
<dbReference type="GO" id="GO:0015280">
    <property type="term" value="F:ligand-gated sodium channel activity"/>
    <property type="evidence" value="ECO:0007669"/>
    <property type="project" value="TreeGrafter"/>
</dbReference>
<keyword evidence="11 12" id="KW-0407">Ion channel</keyword>